<proteinExistence type="predicted"/>
<sequence length="609" mass="70532">MKRSLGWYWQLPSRSYERILKATTSRSETKQIFSPTRTFSSYHHSLFRYSSNTGNIHENNMGVSSSPEGKMSSSTTNKLEDLEPAGWVNPNTTKTSATNNNNTTTMQSSLNNISNDDLRERITLLILSFIKKNEKIRSDFNSSRLRGNADEKEIIPRLDLYSSSKLDNMTFTICDRIFMLAQRYGEYLSEATIHRVIQHFTFMEHYKFNLLLVFSYLHSIDYGKKNDNTNSSTKPRQNINLKLSRVYDPLFESYSSLSVFDNMTSLGRAILNSLRIDHTTASSSGEKALLEHLKNTLELRTQIMNSFVYHFSQHKGPIRLLYRFISEERAYRIELFHKYAQYYSTTAKQGNISHIFNTKLFAEKFDIIWNSKTLSSYLMNPNSLEISQRLFDMLVASNMVTRNELSEIIKKYIFEFKAPEKAEHLLLSLRNNPRSTVKPTFEDFALIMVGYINTNQAGKAFLWLKKLLDASRIRHRSYAKAELANFVTMITILIRHSNTANNTALIANITADIFFRSIDPDSSFLLELLQKLRNDRQNTMHLFQFALAFHEHWSKLLKENPNTNHKKTLIDDNIAKFLLQQFGTSPHTPMVIDFLNSVKDSTNKTITVP</sequence>
<comment type="caution">
    <text evidence="2">The sequence shown here is derived from an EMBL/GenBank/DDBJ whole genome shotgun (WGS) entry which is preliminary data.</text>
</comment>
<evidence type="ECO:0000313" key="2">
    <source>
        <dbReference type="EMBL" id="KAG2389279.1"/>
    </source>
</evidence>
<gene>
    <name evidence="2" type="ORF">C9374_013839</name>
</gene>
<name>A0AA88H0G8_NAELO</name>
<organism evidence="2 3">
    <name type="scientific">Naegleria lovaniensis</name>
    <name type="common">Amoeba</name>
    <dbReference type="NCBI Taxonomy" id="51637"/>
    <lineage>
        <taxon>Eukaryota</taxon>
        <taxon>Discoba</taxon>
        <taxon>Heterolobosea</taxon>
        <taxon>Tetramitia</taxon>
        <taxon>Eutetramitia</taxon>
        <taxon>Vahlkampfiidae</taxon>
        <taxon>Naegleria</taxon>
    </lineage>
</organism>
<dbReference type="AlphaFoldDB" id="A0AA88H0G8"/>
<evidence type="ECO:0000313" key="3">
    <source>
        <dbReference type="Proteomes" id="UP000816034"/>
    </source>
</evidence>
<dbReference type="GeneID" id="68106292"/>
<dbReference type="Proteomes" id="UP000816034">
    <property type="component" value="Unassembled WGS sequence"/>
</dbReference>
<protein>
    <submittedName>
        <fullName evidence="2">Uncharacterized protein</fullName>
    </submittedName>
</protein>
<feature type="compositionally biased region" description="Low complexity" evidence="1">
    <location>
        <begin position="89"/>
        <end position="105"/>
    </location>
</feature>
<dbReference type="EMBL" id="PYSW02000007">
    <property type="protein sequence ID" value="KAG2389279.1"/>
    <property type="molecule type" value="Genomic_DNA"/>
</dbReference>
<reference evidence="2 3" key="1">
    <citation type="journal article" date="2018" name="BMC Genomics">
        <title>The genome of Naegleria lovaniensis, the basis for a comparative approach to unravel pathogenicity factors of the human pathogenic amoeba N. fowleri.</title>
        <authorList>
            <person name="Liechti N."/>
            <person name="Schurch N."/>
            <person name="Bruggmann R."/>
            <person name="Wittwer M."/>
        </authorList>
    </citation>
    <scope>NUCLEOTIDE SEQUENCE [LARGE SCALE GENOMIC DNA]</scope>
    <source>
        <strain evidence="2 3">ATCC 30569</strain>
    </source>
</reference>
<accession>A0AA88H0G8</accession>
<feature type="region of interest" description="Disordered" evidence="1">
    <location>
        <begin position="82"/>
        <end position="105"/>
    </location>
</feature>
<dbReference type="RefSeq" id="XP_044553271.1">
    <property type="nucleotide sequence ID" value="XM_044689760.1"/>
</dbReference>
<evidence type="ECO:0000256" key="1">
    <source>
        <dbReference type="SAM" id="MobiDB-lite"/>
    </source>
</evidence>
<keyword evidence="3" id="KW-1185">Reference proteome</keyword>